<feature type="region of interest" description="Disordered" evidence="1">
    <location>
        <begin position="71"/>
        <end position="97"/>
    </location>
</feature>
<organism evidence="2 3">
    <name type="scientific">Ancylostoma ceylanicum</name>
    <dbReference type="NCBI Taxonomy" id="53326"/>
    <lineage>
        <taxon>Eukaryota</taxon>
        <taxon>Metazoa</taxon>
        <taxon>Ecdysozoa</taxon>
        <taxon>Nematoda</taxon>
        <taxon>Chromadorea</taxon>
        <taxon>Rhabditida</taxon>
        <taxon>Rhabditina</taxon>
        <taxon>Rhabditomorpha</taxon>
        <taxon>Strongyloidea</taxon>
        <taxon>Ancylostomatidae</taxon>
        <taxon>Ancylostomatinae</taxon>
        <taxon>Ancylostoma</taxon>
    </lineage>
</organism>
<name>A0A016TBC4_9BILA</name>
<reference evidence="3" key="1">
    <citation type="journal article" date="2015" name="Nat. Genet.">
        <title>The genome and transcriptome of the zoonotic hookworm Ancylostoma ceylanicum identify infection-specific gene families.</title>
        <authorList>
            <person name="Schwarz E.M."/>
            <person name="Hu Y."/>
            <person name="Antoshechkin I."/>
            <person name="Miller M.M."/>
            <person name="Sternberg P.W."/>
            <person name="Aroian R.V."/>
        </authorList>
    </citation>
    <scope>NUCLEOTIDE SEQUENCE</scope>
    <source>
        <strain evidence="3">HY135</strain>
    </source>
</reference>
<dbReference type="Proteomes" id="UP000024635">
    <property type="component" value="Unassembled WGS sequence"/>
</dbReference>
<evidence type="ECO:0000313" key="2">
    <source>
        <dbReference type="EMBL" id="EYB99980.1"/>
    </source>
</evidence>
<dbReference type="EMBL" id="JARK01001454">
    <property type="protein sequence ID" value="EYB99980.1"/>
    <property type="molecule type" value="Genomic_DNA"/>
</dbReference>
<evidence type="ECO:0000256" key="1">
    <source>
        <dbReference type="SAM" id="MobiDB-lite"/>
    </source>
</evidence>
<dbReference type="AlphaFoldDB" id="A0A016TBC4"/>
<sequence>MVCACHSNRHFQRIRYILKAARALSRNGLSLPMKMLVAACCSKMMEYLDRCSLCSRISTLGRRHVLPGVVRPSGHRVTPGSVEREEDTLQPAGKGAYSRSTTALPSILNSNMLCAVATINIHLLDTR</sequence>
<keyword evidence="3" id="KW-1185">Reference proteome</keyword>
<gene>
    <name evidence="2" type="primary">Acey_s0118.g704</name>
    <name evidence="2" type="ORF">Y032_0118g704</name>
</gene>
<comment type="caution">
    <text evidence="2">The sequence shown here is derived from an EMBL/GenBank/DDBJ whole genome shotgun (WGS) entry which is preliminary data.</text>
</comment>
<protein>
    <submittedName>
        <fullName evidence="2">Uncharacterized protein</fullName>
    </submittedName>
</protein>
<accession>A0A016TBC4</accession>
<proteinExistence type="predicted"/>
<evidence type="ECO:0000313" key="3">
    <source>
        <dbReference type="Proteomes" id="UP000024635"/>
    </source>
</evidence>